<evidence type="ECO:0000256" key="6">
    <source>
        <dbReference type="SAM" id="MobiDB-lite"/>
    </source>
</evidence>
<reference evidence="8" key="1">
    <citation type="submission" date="2020-05" db="EMBL/GenBank/DDBJ databases">
        <title>Phylogenomic resolution of chytrid fungi.</title>
        <authorList>
            <person name="Stajich J.E."/>
            <person name="Amses K."/>
            <person name="Simmons R."/>
            <person name="Seto K."/>
            <person name="Myers J."/>
            <person name="Bonds A."/>
            <person name="Quandt C.A."/>
            <person name="Barry K."/>
            <person name="Liu P."/>
            <person name="Grigoriev I."/>
            <person name="Longcore J.E."/>
            <person name="James T.Y."/>
        </authorList>
    </citation>
    <scope>NUCLEOTIDE SEQUENCE</scope>
    <source>
        <strain evidence="8">JEL0379</strain>
    </source>
</reference>
<dbReference type="PANTHER" id="PTHR21347">
    <property type="entry name" value="CLEFT LIP AND PALATE ASSOCIATED TRANSMEMBRANE PROTEIN-RELATED"/>
    <property type="match status" value="1"/>
</dbReference>
<name>A0AAD5XKJ4_9FUNG</name>
<feature type="transmembrane region" description="Helical" evidence="7">
    <location>
        <begin position="393"/>
        <end position="413"/>
    </location>
</feature>
<feature type="transmembrane region" description="Helical" evidence="7">
    <location>
        <begin position="476"/>
        <end position="495"/>
    </location>
</feature>
<evidence type="ECO:0000256" key="5">
    <source>
        <dbReference type="ARBA" id="ARBA00023136"/>
    </source>
</evidence>
<proteinExistence type="inferred from homology"/>
<evidence type="ECO:0000313" key="9">
    <source>
        <dbReference type="Proteomes" id="UP001212152"/>
    </source>
</evidence>
<evidence type="ECO:0000256" key="7">
    <source>
        <dbReference type="SAM" id="Phobius"/>
    </source>
</evidence>
<dbReference type="PANTHER" id="PTHR21347:SF0">
    <property type="entry name" value="LIPID SCRAMBLASE CLPTM1L"/>
    <property type="match status" value="1"/>
</dbReference>
<feature type="region of interest" description="Disordered" evidence="6">
    <location>
        <begin position="599"/>
        <end position="621"/>
    </location>
</feature>
<feature type="transmembrane region" description="Helical" evidence="7">
    <location>
        <begin position="501"/>
        <end position="522"/>
    </location>
</feature>
<evidence type="ECO:0000313" key="8">
    <source>
        <dbReference type="EMBL" id="KAJ3174464.1"/>
    </source>
</evidence>
<dbReference type="AlphaFoldDB" id="A0AAD5XKJ4"/>
<keyword evidence="3 7" id="KW-0812">Transmembrane</keyword>
<feature type="region of interest" description="Disordered" evidence="6">
    <location>
        <begin position="638"/>
        <end position="666"/>
    </location>
</feature>
<sequence length="666" mass="75320">MPPRTQAGASKKTAGAPAAAVVAAHGAPAQQRQPPAELDTWTVLLSIARVIAIYYVFKSVSRYFFDSRVPNAPGGASPAVHQPGKPSTTGVPNSLLPIWNFGLQADLKAFLSESDHLTGHERPVWEESGIAFGDGLERRKELVIDVPTTVQNNGSLWAHVFLVPRRPETAVDGEDGETESDAMAMEPLYTRKCLTRYMPKKRIVAKKNLVSAKSAEDAATNGSSVESVTDHEAEEETLPIVSYWWPNVTLNIIESVEVIPPRAHPLMTKNLRIAEDGMHYYPVFLVNDFWMLRENLMPINETVKTLNISLAYTPLPRWKYQMYQTFEEHFRVQNSVMGVGSGETDEIKRMFLDTNPILLAITVVVSMLHSVFDFLAFKNDVQFWRNKKSMEGLSFRAIIANVIQQAIIFLYLLDNDTSWMILGSSGVGLLIEAWKINKTVLVKRKDGFPFVRFEDRVKPSKLVSETRKHDEMAFKYVSWAMYPCLAGYAVYSLIWEEHKSWYSYVVGTLVGFVYGFGFISMTPQLFINYKMKSVAHMPWKTFMYKALNTFVDDLFAFVIKMPWLHRIACLRDDVVFLVYLYQKWIYGVDKRRRNEYGQVGEEGADAEEEEEEEEKEEEVVKAVTDGAKEVGAVSETATTMATKVGGDDEKDVSVSLGKAHKRKHVK</sequence>
<dbReference type="GO" id="GO:0016020">
    <property type="term" value="C:membrane"/>
    <property type="evidence" value="ECO:0007669"/>
    <property type="project" value="UniProtKB-SubCell"/>
</dbReference>
<comment type="similarity">
    <text evidence="2">Belongs to the CLPTM1 family.</text>
</comment>
<dbReference type="EMBL" id="JADGJQ010000065">
    <property type="protein sequence ID" value="KAJ3174464.1"/>
    <property type="molecule type" value="Genomic_DNA"/>
</dbReference>
<keyword evidence="4 7" id="KW-1133">Transmembrane helix</keyword>
<dbReference type="GO" id="GO:0012505">
    <property type="term" value="C:endomembrane system"/>
    <property type="evidence" value="ECO:0007669"/>
    <property type="project" value="TreeGrafter"/>
</dbReference>
<keyword evidence="9" id="KW-1185">Reference proteome</keyword>
<feature type="transmembrane region" description="Helical" evidence="7">
    <location>
        <begin position="357"/>
        <end position="377"/>
    </location>
</feature>
<gene>
    <name evidence="8" type="ORF">HDU87_007156</name>
</gene>
<comment type="subcellular location">
    <subcellularLocation>
        <location evidence="1">Membrane</location>
        <topology evidence="1">Multi-pass membrane protein</topology>
    </subcellularLocation>
</comment>
<protein>
    <submittedName>
        <fullName evidence="8">Uncharacterized protein</fullName>
    </submittedName>
</protein>
<evidence type="ECO:0000256" key="2">
    <source>
        <dbReference type="ARBA" id="ARBA00009310"/>
    </source>
</evidence>
<organism evidence="8 9">
    <name type="scientific">Geranomyces variabilis</name>
    <dbReference type="NCBI Taxonomy" id="109894"/>
    <lineage>
        <taxon>Eukaryota</taxon>
        <taxon>Fungi</taxon>
        <taxon>Fungi incertae sedis</taxon>
        <taxon>Chytridiomycota</taxon>
        <taxon>Chytridiomycota incertae sedis</taxon>
        <taxon>Chytridiomycetes</taxon>
        <taxon>Spizellomycetales</taxon>
        <taxon>Powellomycetaceae</taxon>
        <taxon>Geranomyces</taxon>
    </lineage>
</organism>
<evidence type="ECO:0000256" key="1">
    <source>
        <dbReference type="ARBA" id="ARBA00004141"/>
    </source>
</evidence>
<dbReference type="Proteomes" id="UP001212152">
    <property type="component" value="Unassembled WGS sequence"/>
</dbReference>
<feature type="compositionally biased region" description="Acidic residues" evidence="6">
    <location>
        <begin position="602"/>
        <end position="617"/>
    </location>
</feature>
<keyword evidence="5 7" id="KW-0472">Membrane</keyword>
<accession>A0AAD5XKJ4</accession>
<comment type="caution">
    <text evidence="8">The sequence shown here is derived from an EMBL/GenBank/DDBJ whole genome shotgun (WGS) entry which is preliminary data.</text>
</comment>
<evidence type="ECO:0000256" key="3">
    <source>
        <dbReference type="ARBA" id="ARBA00022692"/>
    </source>
</evidence>
<dbReference type="InterPro" id="IPR008429">
    <property type="entry name" value="CLPTM1"/>
</dbReference>
<dbReference type="Pfam" id="PF05602">
    <property type="entry name" value="CLPTM1"/>
    <property type="match status" value="1"/>
</dbReference>
<evidence type="ECO:0000256" key="4">
    <source>
        <dbReference type="ARBA" id="ARBA00022989"/>
    </source>
</evidence>